<dbReference type="InterPro" id="IPR051809">
    <property type="entry name" value="Plant_receptor-like_S/T_kinase"/>
</dbReference>
<accession>A0A9R1Q1H6</accession>
<dbReference type="PANTHER" id="PTHR27008">
    <property type="entry name" value="OS04G0122200 PROTEIN"/>
    <property type="match status" value="1"/>
</dbReference>
<dbReference type="Gramene" id="TRITD2Bv1G246590.1">
    <property type="protein sequence ID" value="TRITD2Bv1G246590.1"/>
    <property type="gene ID" value="TRITD2Bv1G246590"/>
</dbReference>
<dbReference type="Gene3D" id="3.80.10.10">
    <property type="entry name" value="Ribonuclease Inhibitor"/>
    <property type="match status" value="2"/>
</dbReference>
<keyword evidence="3" id="KW-0812">Transmembrane</keyword>
<proteinExistence type="predicted"/>
<evidence type="ECO:0000256" key="6">
    <source>
        <dbReference type="ARBA" id="ARBA00023136"/>
    </source>
</evidence>
<dbReference type="Proteomes" id="UP000324705">
    <property type="component" value="Chromosome 2B"/>
</dbReference>
<keyword evidence="8" id="KW-1185">Reference proteome</keyword>
<evidence type="ECO:0000313" key="8">
    <source>
        <dbReference type="Proteomes" id="UP000324705"/>
    </source>
</evidence>
<name>A0A9R1Q1H6_TRITD</name>
<keyword evidence="6" id="KW-0472">Membrane</keyword>
<reference evidence="7 8" key="1">
    <citation type="submission" date="2017-09" db="EMBL/GenBank/DDBJ databases">
        <authorList>
            <consortium name="International Durum Wheat Genome Sequencing Consortium (IDWGSC)"/>
            <person name="Milanesi L."/>
        </authorList>
    </citation>
    <scope>NUCLEOTIDE SEQUENCE [LARGE SCALE GENOMIC DNA]</scope>
    <source>
        <strain evidence="8">cv. Svevo</strain>
    </source>
</reference>
<evidence type="ECO:0000313" key="7">
    <source>
        <dbReference type="EMBL" id="VAH53651.1"/>
    </source>
</evidence>
<dbReference type="InterPro" id="IPR001611">
    <property type="entry name" value="Leu-rich_rpt"/>
</dbReference>
<keyword evidence="2" id="KW-0433">Leucine-rich repeat</keyword>
<dbReference type="EMBL" id="LT934114">
    <property type="protein sequence ID" value="VAH53651.1"/>
    <property type="molecule type" value="Genomic_DNA"/>
</dbReference>
<dbReference type="SUPFAM" id="SSF52058">
    <property type="entry name" value="L domain-like"/>
    <property type="match status" value="1"/>
</dbReference>
<comment type="subcellular location">
    <subcellularLocation>
        <location evidence="1">Membrane</location>
    </subcellularLocation>
</comment>
<evidence type="ECO:0000256" key="5">
    <source>
        <dbReference type="ARBA" id="ARBA00022989"/>
    </source>
</evidence>
<dbReference type="AlphaFoldDB" id="A0A9R1Q1H6"/>
<organism evidence="7 8">
    <name type="scientific">Triticum turgidum subsp. durum</name>
    <name type="common">Durum wheat</name>
    <name type="synonym">Triticum durum</name>
    <dbReference type="NCBI Taxonomy" id="4567"/>
    <lineage>
        <taxon>Eukaryota</taxon>
        <taxon>Viridiplantae</taxon>
        <taxon>Streptophyta</taxon>
        <taxon>Embryophyta</taxon>
        <taxon>Tracheophyta</taxon>
        <taxon>Spermatophyta</taxon>
        <taxon>Magnoliopsida</taxon>
        <taxon>Liliopsida</taxon>
        <taxon>Poales</taxon>
        <taxon>Poaceae</taxon>
        <taxon>BOP clade</taxon>
        <taxon>Pooideae</taxon>
        <taxon>Triticodae</taxon>
        <taxon>Triticeae</taxon>
        <taxon>Triticinae</taxon>
        <taxon>Triticum</taxon>
    </lineage>
</organism>
<evidence type="ECO:0000256" key="3">
    <source>
        <dbReference type="ARBA" id="ARBA00022692"/>
    </source>
</evidence>
<dbReference type="GO" id="GO:0016020">
    <property type="term" value="C:membrane"/>
    <property type="evidence" value="ECO:0007669"/>
    <property type="project" value="UniProtKB-SubCell"/>
</dbReference>
<dbReference type="PANTHER" id="PTHR27008:SF537">
    <property type="entry name" value="OS11G0173432 PROTEIN"/>
    <property type="match status" value="1"/>
</dbReference>
<keyword evidence="5" id="KW-1133">Transmembrane helix</keyword>
<evidence type="ECO:0008006" key="9">
    <source>
        <dbReference type="Google" id="ProtNLM"/>
    </source>
</evidence>
<evidence type="ECO:0000256" key="4">
    <source>
        <dbReference type="ARBA" id="ARBA00022737"/>
    </source>
</evidence>
<evidence type="ECO:0000256" key="2">
    <source>
        <dbReference type="ARBA" id="ARBA00022614"/>
    </source>
</evidence>
<sequence>MPTTIGKLTQLSSLNLENNQLQAHSREEWEFLDSLGNSTDLQMFSISRNRLSGHVPNSLGVVPEWIGSIKILQQLGLEANFFKGVIPSSLSNLSRLGDSIYPRTSSLVTYQQALETFRRFKIWTFPTTIFMVGWTTSYRHWQCQTTHTFGTFIKQTIR</sequence>
<gene>
    <name evidence="7" type="ORF">TRITD_2Bv1G246590</name>
</gene>
<protein>
    <recommendedName>
        <fullName evidence="9">Non-specific serine/threonine protein kinase</fullName>
    </recommendedName>
</protein>
<dbReference type="Pfam" id="PF00560">
    <property type="entry name" value="LRR_1"/>
    <property type="match status" value="1"/>
</dbReference>
<keyword evidence="4" id="KW-0677">Repeat</keyword>
<evidence type="ECO:0000256" key="1">
    <source>
        <dbReference type="ARBA" id="ARBA00004370"/>
    </source>
</evidence>
<dbReference type="InterPro" id="IPR032675">
    <property type="entry name" value="LRR_dom_sf"/>
</dbReference>